<evidence type="ECO:0000313" key="1">
    <source>
        <dbReference type="EMBL" id="CAG8755718.1"/>
    </source>
</evidence>
<protein>
    <submittedName>
        <fullName evidence="1">10099_t:CDS:1</fullName>
    </submittedName>
</protein>
<reference evidence="1" key="1">
    <citation type="submission" date="2021-06" db="EMBL/GenBank/DDBJ databases">
        <authorList>
            <person name="Kallberg Y."/>
            <person name="Tangrot J."/>
            <person name="Rosling A."/>
        </authorList>
    </citation>
    <scope>NUCLEOTIDE SEQUENCE</scope>
    <source>
        <strain evidence="1">CL551</strain>
    </source>
</reference>
<feature type="non-terminal residue" evidence="1">
    <location>
        <position position="1"/>
    </location>
</feature>
<dbReference type="Proteomes" id="UP000789342">
    <property type="component" value="Unassembled WGS sequence"/>
</dbReference>
<proteinExistence type="predicted"/>
<dbReference type="AlphaFoldDB" id="A0A9N9J1W3"/>
<dbReference type="EMBL" id="CAJVPV010037856">
    <property type="protein sequence ID" value="CAG8755718.1"/>
    <property type="molecule type" value="Genomic_DNA"/>
</dbReference>
<accession>A0A9N9J1W3</accession>
<sequence>NQKNMHTSDPNKQRKLEPEALAMLNNIITLFTLEQVGNQEKTMVSDPRKKKNPHIPTPITIEFSVRTFLTQGPGPTSLAFVLDMNS</sequence>
<name>A0A9N9J1W3_9GLOM</name>
<organism evidence="1 2">
    <name type="scientific">Acaulospora morrowiae</name>
    <dbReference type="NCBI Taxonomy" id="94023"/>
    <lineage>
        <taxon>Eukaryota</taxon>
        <taxon>Fungi</taxon>
        <taxon>Fungi incertae sedis</taxon>
        <taxon>Mucoromycota</taxon>
        <taxon>Glomeromycotina</taxon>
        <taxon>Glomeromycetes</taxon>
        <taxon>Diversisporales</taxon>
        <taxon>Acaulosporaceae</taxon>
        <taxon>Acaulospora</taxon>
    </lineage>
</organism>
<comment type="caution">
    <text evidence="1">The sequence shown here is derived from an EMBL/GenBank/DDBJ whole genome shotgun (WGS) entry which is preliminary data.</text>
</comment>
<evidence type="ECO:0000313" key="2">
    <source>
        <dbReference type="Proteomes" id="UP000789342"/>
    </source>
</evidence>
<gene>
    <name evidence="1" type="ORF">AMORRO_LOCUS15585</name>
</gene>
<keyword evidence="2" id="KW-1185">Reference proteome</keyword>